<dbReference type="Gene3D" id="1.10.150.240">
    <property type="entry name" value="Putative phosphatase, domain 2"/>
    <property type="match status" value="1"/>
</dbReference>
<feature type="binding site" evidence="10">
    <location>
        <position position="193"/>
    </location>
    <ligand>
        <name>Mg(2+)</name>
        <dbReference type="ChEBI" id="CHEBI:18420"/>
    </ligand>
</feature>
<dbReference type="GO" id="GO:0006281">
    <property type="term" value="P:DNA repair"/>
    <property type="evidence" value="ECO:0007669"/>
    <property type="project" value="TreeGrafter"/>
</dbReference>
<protein>
    <recommendedName>
        <fullName evidence="5 10">Phosphoglycolate phosphatase</fullName>
        <shortName evidence="10">PGP</shortName>
        <shortName evidence="10">PGPase</shortName>
        <ecNumber evidence="5 10">3.1.3.18</ecNumber>
    </recommendedName>
</protein>
<keyword evidence="12" id="KW-1185">Reference proteome</keyword>
<dbReference type="NCBIfam" id="TIGR01549">
    <property type="entry name" value="HAD-SF-IA-v1"/>
    <property type="match status" value="1"/>
</dbReference>
<dbReference type="SFLD" id="SFLDS00003">
    <property type="entry name" value="Haloacid_Dehalogenase"/>
    <property type="match status" value="1"/>
</dbReference>
<comment type="function">
    <text evidence="10">Specifically catalyzes the dephosphorylation of 2-phosphoglycolate. Is involved in the dissimilation of the intracellular 2-phosphoglycolate formed during the DNA repair of 3'-phosphoglycolate ends, a major class of DNA lesions induced by oxidative stress.</text>
</comment>
<feature type="binding site" evidence="10">
    <location>
        <position position="28"/>
    </location>
    <ligand>
        <name>Mg(2+)</name>
        <dbReference type="ChEBI" id="CHEBI:18420"/>
    </ligand>
</feature>
<dbReference type="InterPro" id="IPR037512">
    <property type="entry name" value="PGPase_prok"/>
</dbReference>
<evidence type="ECO:0000256" key="8">
    <source>
        <dbReference type="ARBA" id="ARBA00022842"/>
    </source>
</evidence>
<proteinExistence type="inferred from homology"/>
<reference evidence="11 12" key="1">
    <citation type="submission" date="2019-07" db="EMBL/GenBank/DDBJ databases">
        <title>Draft genome for Aliikangiella sp. M105.</title>
        <authorList>
            <person name="Wang G."/>
        </authorList>
    </citation>
    <scope>NUCLEOTIDE SEQUENCE [LARGE SCALE GENOMIC DNA]</scope>
    <source>
        <strain evidence="11 12">M105</strain>
    </source>
</reference>
<dbReference type="PANTHER" id="PTHR43434:SF1">
    <property type="entry name" value="PHOSPHOGLYCOLATE PHOSPHATASE"/>
    <property type="match status" value="1"/>
</dbReference>
<dbReference type="GO" id="GO:0046872">
    <property type="term" value="F:metal ion binding"/>
    <property type="evidence" value="ECO:0007669"/>
    <property type="project" value="UniProtKB-KW"/>
</dbReference>
<comment type="similarity">
    <text evidence="4 10">Belongs to the HAD-like hydrolase superfamily. CbbY/CbbZ/Gph/YieH family.</text>
</comment>
<dbReference type="InterPro" id="IPR023198">
    <property type="entry name" value="PGP-like_dom2"/>
</dbReference>
<dbReference type="EC" id="3.1.3.18" evidence="5 10"/>
<dbReference type="AlphaFoldDB" id="A0A545U9E9"/>
<dbReference type="GO" id="GO:0008967">
    <property type="term" value="F:phosphoglycolate phosphatase activity"/>
    <property type="evidence" value="ECO:0007669"/>
    <property type="project" value="UniProtKB-UniRule"/>
</dbReference>
<evidence type="ECO:0000256" key="2">
    <source>
        <dbReference type="ARBA" id="ARBA00001946"/>
    </source>
</evidence>
<dbReference type="InterPro" id="IPR006439">
    <property type="entry name" value="HAD-SF_hydro_IA"/>
</dbReference>
<evidence type="ECO:0000256" key="9">
    <source>
        <dbReference type="ARBA" id="ARBA00023277"/>
    </source>
</evidence>
<dbReference type="GO" id="GO:0046295">
    <property type="term" value="P:glycolate biosynthetic process"/>
    <property type="evidence" value="ECO:0007669"/>
    <property type="project" value="UniProtKB-UniRule"/>
</dbReference>
<dbReference type="SUPFAM" id="SSF56784">
    <property type="entry name" value="HAD-like"/>
    <property type="match status" value="1"/>
</dbReference>
<evidence type="ECO:0000256" key="10">
    <source>
        <dbReference type="HAMAP-Rule" id="MF_00495"/>
    </source>
</evidence>
<evidence type="ECO:0000313" key="11">
    <source>
        <dbReference type="EMBL" id="TQV86033.1"/>
    </source>
</evidence>
<dbReference type="OrthoDB" id="9776368at2"/>
<evidence type="ECO:0000256" key="7">
    <source>
        <dbReference type="ARBA" id="ARBA00022801"/>
    </source>
</evidence>
<comment type="caution">
    <text evidence="11">The sequence shown here is derived from an EMBL/GenBank/DDBJ whole genome shotgun (WGS) entry which is preliminary data.</text>
</comment>
<dbReference type="GO" id="GO:0005829">
    <property type="term" value="C:cytosol"/>
    <property type="evidence" value="ECO:0007669"/>
    <property type="project" value="TreeGrafter"/>
</dbReference>
<comment type="catalytic activity">
    <reaction evidence="1 10">
        <text>2-phosphoglycolate + H2O = glycolate + phosphate</text>
        <dbReference type="Rhea" id="RHEA:14369"/>
        <dbReference type="ChEBI" id="CHEBI:15377"/>
        <dbReference type="ChEBI" id="CHEBI:29805"/>
        <dbReference type="ChEBI" id="CHEBI:43474"/>
        <dbReference type="ChEBI" id="CHEBI:58033"/>
        <dbReference type="EC" id="3.1.3.18"/>
    </reaction>
</comment>
<dbReference type="HAMAP" id="MF_00495">
    <property type="entry name" value="GPH_hydrolase_bact"/>
    <property type="match status" value="1"/>
</dbReference>
<comment type="pathway">
    <text evidence="3 10">Organic acid metabolism; glycolate biosynthesis; glycolate from 2-phosphoglycolate: step 1/1.</text>
</comment>
<dbReference type="EMBL" id="VIKS01000011">
    <property type="protein sequence ID" value="TQV86033.1"/>
    <property type="molecule type" value="Genomic_DNA"/>
</dbReference>
<dbReference type="NCBIfam" id="NF009695">
    <property type="entry name" value="PRK13222.1-2"/>
    <property type="match status" value="1"/>
</dbReference>
<dbReference type="PANTHER" id="PTHR43434">
    <property type="entry name" value="PHOSPHOGLYCOLATE PHOSPHATASE"/>
    <property type="match status" value="1"/>
</dbReference>
<dbReference type="SFLD" id="SFLDG01129">
    <property type="entry name" value="C1.5:_HAD__Beta-PGM__Phosphata"/>
    <property type="match status" value="1"/>
</dbReference>
<dbReference type="InterPro" id="IPR023214">
    <property type="entry name" value="HAD_sf"/>
</dbReference>
<evidence type="ECO:0000256" key="5">
    <source>
        <dbReference type="ARBA" id="ARBA00013078"/>
    </source>
</evidence>
<feature type="active site" description="Nucleophile" evidence="10">
    <location>
        <position position="28"/>
    </location>
</feature>
<dbReference type="Pfam" id="PF13419">
    <property type="entry name" value="HAD_2"/>
    <property type="match status" value="1"/>
</dbReference>
<dbReference type="Proteomes" id="UP000315439">
    <property type="component" value="Unassembled WGS sequence"/>
</dbReference>
<dbReference type="PRINTS" id="PR00413">
    <property type="entry name" value="HADHALOGNASE"/>
</dbReference>
<evidence type="ECO:0000256" key="4">
    <source>
        <dbReference type="ARBA" id="ARBA00006171"/>
    </source>
</evidence>
<keyword evidence="7 10" id="KW-0378">Hydrolase</keyword>
<dbReference type="NCBIfam" id="TIGR01449">
    <property type="entry name" value="PGP_bact"/>
    <property type="match status" value="1"/>
</dbReference>
<dbReference type="GO" id="GO:0005975">
    <property type="term" value="P:carbohydrate metabolic process"/>
    <property type="evidence" value="ECO:0007669"/>
    <property type="project" value="InterPro"/>
</dbReference>
<name>A0A545U9E9_9GAMM</name>
<dbReference type="InterPro" id="IPR050155">
    <property type="entry name" value="HAD-like_hydrolase_sf"/>
</dbReference>
<dbReference type="CDD" id="cd16417">
    <property type="entry name" value="HAD_PGPase"/>
    <property type="match status" value="1"/>
</dbReference>
<sequence length="241" mass="26808">MVTPESSEKRVAFKDKVAFKGKKVLLFDLDGTLIDSAPDLALAANLMLAELQMPEFSQEVVRSWVGNGAKTLVQRALSGSIEISPELDAGYVDRALERFLQFYQANVCNETQLYEGVRETLQRLKDRGYKLTIVTNKPEQFVTPILKSFKLNEIFELVVAGDTLAKKKPDPAQLNYVCQQLSVSVQQCLMIGDSKNDILAAKAISMESIGLTYGYNYGESISIFQPEIALDHFSNILDVLS</sequence>
<dbReference type="InterPro" id="IPR006549">
    <property type="entry name" value="HAD-SF_hydro_IIIA"/>
</dbReference>
<keyword evidence="8 10" id="KW-0460">Magnesium</keyword>
<keyword evidence="6 10" id="KW-0479">Metal-binding</keyword>
<evidence type="ECO:0000256" key="6">
    <source>
        <dbReference type="ARBA" id="ARBA00022723"/>
    </source>
</evidence>
<dbReference type="InterPro" id="IPR036412">
    <property type="entry name" value="HAD-like_sf"/>
</dbReference>
<dbReference type="UniPathway" id="UPA00865">
    <property type="reaction ID" value="UER00834"/>
</dbReference>
<evidence type="ECO:0000313" key="12">
    <source>
        <dbReference type="Proteomes" id="UP000315439"/>
    </source>
</evidence>
<dbReference type="InterPro" id="IPR041492">
    <property type="entry name" value="HAD_2"/>
</dbReference>
<keyword evidence="9 10" id="KW-0119">Carbohydrate metabolism</keyword>
<accession>A0A545U9E9</accession>
<evidence type="ECO:0000256" key="3">
    <source>
        <dbReference type="ARBA" id="ARBA00004818"/>
    </source>
</evidence>
<organism evidence="11 12">
    <name type="scientific">Aliikangiella coralliicola</name>
    <dbReference type="NCBI Taxonomy" id="2592383"/>
    <lineage>
        <taxon>Bacteria</taxon>
        <taxon>Pseudomonadati</taxon>
        <taxon>Pseudomonadota</taxon>
        <taxon>Gammaproteobacteria</taxon>
        <taxon>Oceanospirillales</taxon>
        <taxon>Pleioneaceae</taxon>
        <taxon>Aliikangiella</taxon>
    </lineage>
</organism>
<dbReference type="NCBIfam" id="TIGR01509">
    <property type="entry name" value="HAD-SF-IA-v3"/>
    <property type="match status" value="1"/>
</dbReference>
<dbReference type="FunFam" id="3.40.50.1000:FF:000022">
    <property type="entry name" value="Phosphoglycolate phosphatase"/>
    <property type="match status" value="1"/>
</dbReference>
<comment type="cofactor">
    <cofactor evidence="2 10">
        <name>Mg(2+)</name>
        <dbReference type="ChEBI" id="CHEBI:18420"/>
    </cofactor>
</comment>
<evidence type="ECO:0000256" key="1">
    <source>
        <dbReference type="ARBA" id="ARBA00000830"/>
    </source>
</evidence>
<feature type="binding site" evidence="10">
    <location>
        <position position="30"/>
    </location>
    <ligand>
        <name>Mg(2+)</name>
        <dbReference type="ChEBI" id="CHEBI:18420"/>
    </ligand>
</feature>
<dbReference type="Gene3D" id="3.40.50.1000">
    <property type="entry name" value="HAD superfamily/HAD-like"/>
    <property type="match status" value="1"/>
</dbReference>
<gene>
    <name evidence="11" type="ORF">FLL46_18965</name>
</gene>
<dbReference type="SFLD" id="SFLDG01135">
    <property type="entry name" value="C1.5.6:_HAD__Beta-PGM__Phospha"/>
    <property type="match status" value="1"/>
</dbReference>
<dbReference type="NCBIfam" id="TIGR01662">
    <property type="entry name" value="HAD-SF-IIIA"/>
    <property type="match status" value="1"/>
</dbReference>